<comment type="caution">
    <text evidence="2">The sequence shown here is derived from an EMBL/GenBank/DDBJ whole genome shotgun (WGS) entry which is preliminary data.</text>
</comment>
<organism evidence="2 3">
    <name type="scientific">Striga asiatica</name>
    <name type="common">Asiatic witchweed</name>
    <name type="synonym">Buchnera asiatica</name>
    <dbReference type="NCBI Taxonomy" id="4170"/>
    <lineage>
        <taxon>Eukaryota</taxon>
        <taxon>Viridiplantae</taxon>
        <taxon>Streptophyta</taxon>
        <taxon>Embryophyta</taxon>
        <taxon>Tracheophyta</taxon>
        <taxon>Spermatophyta</taxon>
        <taxon>Magnoliopsida</taxon>
        <taxon>eudicotyledons</taxon>
        <taxon>Gunneridae</taxon>
        <taxon>Pentapetalae</taxon>
        <taxon>asterids</taxon>
        <taxon>lamiids</taxon>
        <taxon>Lamiales</taxon>
        <taxon>Orobanchaceae</taxon>
        <taxon>Buchnereae</taxon>
        <taxon>Striga</taxon>
    </lineage>
</organism>
<dbReference type="Proteomes" id="UP000325081">
    <property type="component" value="Unassembled WGS sequence"/>
</dbReference>
<feature type="compositionally biased region" description="Basic and acidic residues" evidence="1">
    <location>
        <begin position="220"/>
        <end position="243"/>
    </location>
</feature>
<proteinExistence type="predicted"/>
<dbReference type="EMBL" id="BKCP01011625">
    <property type="protein sequence ID" value="GER54992.1"/>
    <property type="molecule type" value="Genomic_DNA"/>
</dbReference>
<accession>A0A5A7RBX2</accession>
<keyword evidence="3" id="KW-1185">Reference proteome</keyword>
<evidence type="ECO:0000313" key="2">
    <source>
        <dbReference type="EMBL" id="GER54992.1"/>
    </source>
</evidence>
<feature type="region of interest" description="Disordered" evidence="1">
    <location>
        <begin position="220"/>
        <end position="250"/>
    </location>
</feature>
<evidence type="ECO:0000313" key="3">
    <source>
        <dbReference type="Proteomes" id="UP000325081"/>
    </source>
</evidence>
<reference evidence="3" key="1">
    <citation type="journal article" date="2019" name="Curr. Biol.">
        <title>Genome Sequence of Striga asiatica Provides Insight into the Evolution of Plant Parasitism.</title>
        <authorList>
            <person name="Yoshida S."/>
            <person name="Kim S."/>
            <person name="Wafula E.K."/>
            <person name="Tanskanen J."/>
            <person name="Kim Y.M."/>
            <person name="Honaas L."/>
            <person name="Yang Z."/>
            <person name="Spallek T."/>
            <person name="Conn C.E."/>
            <person name="Ichihashi Y."/>
            <person name="Cheong K."/>
            <person name="Cui S."/>
            <person name="Der J.P."/>
            <person name="Gundlach H."/>
            <person name="Jiao Y."/>
            <person name="Hori C."/>
            <person name="Ishida J.K."/>
            <person name="Kasahara H."/>
            <person name="Kiba T."/>
            <person name="Kim M.S."/>
            <person name="Koo N."/>
            <person name="Laohavisit A."/>
            <person name="Lee Y.H."/>
            <person name="Lumba S."/>
            <person name="McCourt P."/>
            <person name="Mortimer J.C."/>
            <person name="Mutuku J.M."/>
            <person name="Nomura T."/>
            <person name="Sasaki-Sekimoto Y."/>
            <person name="Seto Y."/>
            <person name="Wang Y."/>
            <person name="Wakatake T."/>
            <person name="Sakakibara H."/>
            <person name="Demura T."/>
            <person name="Yamaguchi S."/>
            <person name="Yoneyama K."/>
            <person name="Manabe R.I."/>
            <person name="Nelson D.C."/>
            <person name="Schulman A.H."/>
            <person name="Timko M.P."/>
            <person name="dePamphilis C.W."/>
            <person name="Choi D."/>
            <person name="Shirasu K."/>
        </authorList>
    </citation>
    <scope>NUCLEOTIDE SEQUENCE [LARGE SCALE GENOMIC DNA]</scope>
    <source>
        <strain evidence="3">cv. UVA1</strain>
    </source>
</reference>
<sequence length="250" mass="26983">MRGPQCRPAEREVRREALVLHHHLHVGRTAVADHPNFILHEQKTGRLRNVGGWCAGCSHGNLVRLNRLEVNDQTARDSMDDGIKGLSGRLAVDQDRGGGTRGCEDGAYIGAYGEKRVIANTGDRVAECGEHFRGVLAEGDDFESCGGGHVGFCRDLGKGEIGDSDSGRVVEGGAGFVKVCLEPRVYGCLGDYTSVVSRPSRTTEILGSRVVVKRKGNGIRRRDSGLRGDDSCQIEGRKGDHPTTPDLLLQ</sequence>
<gene>
    <name evidence="2" type="ORF">STAS_32641</name>
</gene>
<dbReference type="AlphaFoldDB" id="A0A5A7RBX2"/>
<name>A0A5A7RBX2_STRAF</name>
<evidence type="ECO:0000256" key="1">
    <source>
        <dbReference type="SAM" id="MobiDB-lite"/>
    </source>
</evidence>
<protein>
    <submittedName>
        <fullName evidence="2">Calcineurin-like metallo-phosphoesterase super family protein</fullName>
    </submittedName>
</protein>